<keyword evidence="3" id="KW-1185">Reference proteome</keyword>
<organism evidence="2 3">
    <name type="scientific">Prunus dulcis</name>
    <name type="common">Almond</name>
    <name type="synonym">Amygdalus dulcis</name>
    <dbReference type="NCBI Taxonomy" id="3755"/>
    <lineage>
        <taxon>Eukaryota</taxon>
        <taxon>Viridiplantae</taxon>
        <taxon>Streptophyta</taxon>
        <taxon>Embryophyta</taxon>
        <taxon>Tracheophyta</taxon>
        <taxon>Spermatophyta</taxon>
        <taxon>Magnoliopsida</taxon>
        <taxon>eudicotyledons</taxon>
        <taxon>Gunneridae</taxon>
        <taxon>Pentapetalae</taxon>
        <taxon>rosids</taxon>
        <taxon>fabids</taxon>
        <taxon>Rosales</taxon>
        <taxon>Rosaceae</taxon>
        <taxon>Amygdaloideae</taxon>
        <taxon>Amygdaleae</taxon>
        <taxon>Prunus</taxon>
    </lineage>
</organism>
<dbReference type="AlphaFoldDB" id="A0AAD4W524"/>
<reference evidence="2 3" key="1">
    <citation type="journal article" date="2022" name="G3 (Bethesda)">
        <title>Whole-genome sequence and methylome profiling of the almond [Prunus dulcis (Mill.) D.A. Webb] cultivar 'Nonpareil'.</title>
        <authorList>
            <person name="D'Amico-Willman K.M."/>
            <person name="Ouma W.Z."/>
            <person name="Meulia T."/>
            <person name="Sideli G.M."/>
            <person name="Gradziel T.M."/>
            <person name="Fresnedo-Ramirez J."/>
        </authorList>
    </citation>
    <scope>NUCLEOTIDE SEQUENCE [LARGE SCALE GENOMIC DNA]</scope>
    <source>
        <strain evidence="2">Clone GOH B32 T37-40</strain>
    </source>
</reference>
<proteinExistence type="predicted"/>
<dbReference type="InterPro" id="IPR052160">
    <property type="entry name" value="Gypsy_RT_Integrase-like"/>
</dbReference>
<comment type="caution">
    <text evidence="2">The sequence shown here is derived from an EMBL/GenBank/DDBJ whole genome shotgun (WGS) entry which is preliminary data.</text>
</comment>
<evidence type="ECO:0000313" key="2">
    <source>
        <dbReference type="EMBL" id="KAI5335642.1"/>
    </source>
</evidence>
<name>A0AAD4W524_PRUDU</name>
<gene>
    <name evidence="2" type="ORF">L3X38_025775</name>
</gene>
<dbReference type="Proteomes" id="UP001054821">
    <property type="component" value="Chromosome 4"/>
</dbReference>
<dbReference type="PANTHER" id="PTHR47266">
    <property type="entry name" value="ENDONUCLEASE-RELATED"/>
    <property type="match status" value="1"/>
</dbReference>
<evidence type="ECO:0000259" key="1">
    <source>
        <dbReference type="Pfam" id="PF17921"/>
    </source>
</evidence>
<dbReference type="Gene3D" id="1.10.340.70">
    <property type="match status" value="1"/>
</dbReference>
<accession>A0AAD4W524</accession>
<sequence length="104" mass="11713">MPRSTEAEWALKEIHQGTCGNHTGGRSLTHKALAHGYFWPDVALDAEQFSRKCDKCQRHAPLIRQPAEELNPVIGHWPFARWGMDIMGPLPAAVGGKKFRHFGR</sequence>
<feature type="domain" description="Integrase zinc-binding" evidence="1">
    <location>
        <begin position="7"/>
        <end position="60"/>
    </location>
</feature>
<dbReference type="InterPro" id="IPR041588">
    <property type="entry name" value="Integrase_H2C2"/>
</dbReference>
<evidence type="ECO:0000313" key="3">
    <source>
        <dbReference type="Proteomes" id="UP001054821"/>
    </source>
</evidence>
<protein>
    <recommendedName>
        <fullName evidence="1">Integrase zinc-binding domain-containing protein</fullName>
    </recommendedName>
</protein>
<dbReference type="EMBL" id="JAJFAZ020000004">
    <property type="protein sequence ID" value="KAI5335642.1"/>
    <property type="molecule type" value="Genomic_DNA"/>
</dbReference>
<dbReference type="Pfam" id="PF17921">
    <property type="entry name" value="Integrase_H2C2"/>
    <property type="match status" value="1"/>
</dbReference>